<evidence type="ECO:0000259" key="1">
    <source>
        <dbReference type="Pfam" id="PF22688"/>
    </source>
</evidence>
<dbReference type="OrthoDB" id="7390113at2"/>
<dbReference type="InterPro" id="IPR027417">
    <property type="entry name" value="P-loop_NTPase"/>
</dbReference>
<dbReference type="SUPFAM" id="SSF52540">
    <property type="entry name" value="P-loop containing nucleoside triphosphate hydrolases"/>
    <property type="match status" value="1"/>
</dbReference>
<dbReference type="Gene3D" id="3.40.50.300">
    <property type="entry name" value="P-loop containing nucleotide triphosphate hydrolases"/>
    <property type="match status" value="1"/>
</dbReference>
<dbReference type="GO" id="GO:0005886">
    <property type="term" value="C:plasma membrane"/>
    <property type="evidence" value="ECO:0007669"/>
    <property type="project" value="TreeGrafter"/>
</dbReference>
<feature type="domain" description="Hda lid" evidence="1">
    <location>
        <begin position="135"/>
        <end position="198"/>
    </location>
</feature>
<reference evidence="2 3" key="1">
    <citation type="submission" date="2016-11" db="EMBL/GenBank/DDBJ databases">
        <title>Sphingorhabdus sp. LPB0140, isolated from marine environment.</title>
        <authorList>
            <person name="Kim E."/>
            <person name="Yi H."/>
        </authorList>
    </citation>
    <scope>NUCLEOTIDE SEQUENCE [LARGE SCALE GENOMIC DNA]</scope>
    <source>
        <strain evidence="2 3">LPB0140</strain>
    </source>
</reference>
<gene>
    <name evidence="2" type="ORF">LPB140_08645</name>
</gene>
<evidence type="ECO:0000313" key="3">
    <source>
        <dbReference type="Proteomes" id="UP000242561"/>
    </source>
</evidence>
<dbReference type="Gene3D" id="1.10.8.60">
    <property type="match status" value="1"/>
</dbReference>
<dbReference type="GO" id="GO:0006270">
    <property type="term" value="P:DNA replication initiation"/>
    <property type="evidence" value="ECO:0007669"/>
    <property type="project" value="TreeGrafter"/>
</dbReference>
<protein>
    <recommendedName>
        <fullName evidence="1">Hda lid domain-containing protein</fullName>
    </recommendedName>
</protein>
<dbReference type="InterPro" id="IPR055199">
    <property type="entry name" value="Hda_lid"/>
</dbReference>
<dbReference type="PANTHER" id="PTHR30050">
    <property type="entry name" value="CHROMOSOMAL REPLICATION INITIATOR PROTEIN DNAA"/>
    <property type="match status" value="1"/>
</dbReference>
<proteinExistence type="predicted"/>
<evidence type="ECO:0000313" key="2">
    <source>
        <dbReference type="EMBL" id="APG62848.1"/>
    </source>
</evidence>
<accession>A0A1L3JCJ2</accession>
<sequence>MKSEIMSRQIALPIDAIVNGEIGRLIITNCNEFIVRRIDQIFQKSSGQLLLSGAGRSGKSTMLKYAATLGDAVIIDDAQNSGEEFLFAQWNLAREKNIPLIFASQRPAFEWQMTLPDLKSRIGSMDWVEIAPPDDEMVENLLQKHLNDRGATIYDEASAYLIKRIERSYMAVEQCAIEINRLALEQKSPITLPLVRQIY</sequence>
<keyword evidence="3" id="KW-1185">Reference proteome</keyword>
<dbReference type="Pfam" id="PF22688">
    <property type="entry name" value="Hda_lid"/>
    <property type="match status" value="1"/>
</dbReference>
<dbReference type="KEGG" id="sphl:LPB140_08645"/>
<dbReference type="Proteomes" id="UP000242561">
    <property type="component" value="Chromosome"/>
</dbReference>
<dbReference type="PANTHER" id="PTHR30050:SF5">
    <property type="entry name" value="DNAA REGULATORY INACTIVATOR HDA"/>
    <property type="match status" value="1"/>
</dbReference>
<dbReference type="GO" id="GO:0003688">
    <property type="term" value="F:DNA replication origin binding"/>
    <property type="evidence" value="ECO:0007669"/>
    <property type="project" value="TreeGrafter"/>
</dbReference>
<dbReference type="AlphaFoldDB" id="A0A1L3JCJ2"/>
<organism evidence="2 3">
    <name type="scientific">Sphingorhabdus lutea</name>
    <dbReference type="NCBI Taxonomy" id="1913578"/>
    <lineage>
        <taxon>Bacteria</taxon>
        <taxon>Pseudomonadati</taxon>
        <taxon>Pseudomonadota</taxon>
        <taxon>Alphaproteobacteria</taxon>
        <taxon>Sphingomonadales</taxon>
        <taxon>Sphingomonadaceae</taxon>
        <taxon>Sphingorhabdus</taxon>
    </lineage>
</organism>
<dbReference type="EMBL" id="CP018154">
    <property type="protein sequence ID" value="APG62848.1"/>
    <property type="molecule type" value="Genomic_DNA"/>
</dbReference>
<dbReference type="STRING" id="1913578.LPB140_08645"/>
<dbReference type="RefSeq" id="WP_072559497.1">
    <property type="nucleotide sequence ID" value="NZ_CP018154.1"/>
</dbReference>
<name>A0A1L3JCJ2_9SPHN</name>